<evidence type="ECO:0000256" key="4">
    <source>
        <dbReference type="SAM" id="SignalP"/>
    </source>
</evidence>
<keyword evidence="4" id="KW-0732">Signal</keyword>
<dbReference type="EMBL" id="JACNYL010000001">
    <property type="protein sequence ID" value="MBD1420481.1"/>
    <property type="molecule type" value="Genomic_DNA"/>
</dbReference>
<sequence length="467" mass="50873">MKRDWNLIKGLFAGALIACSVTIQAQQLLSFPEAEGFGRFAQGARGYIKPEMYLVTTLADEGPGSFRDAVSQPGRFVIFRVAGVIHLKSNITIAPYTTIAGHTAPGDGVVLYGRKVSFSGSNETIARFLRIRLGANAGAGKNDDASGISNGKNIILDHVSLSWGLDEVFSINWDKRGMEPDSITIQNSIIAQGLHHYNHSAGGLIQTGGKVSILKSLYISNKTRNPKVKGINEFVNNVVYNFGNANKTQDEHKVSADAYILGGGSAMTSDVLILHNYFIGGPATPETKLTPFSRGNENFNLYQAGNYYDNNKNGRLDGDPIEGNDQWYPGLQPENFKTEADYANYPSVSPAMNAREAYQYLLERAGAILPKRDPVDNFLIQELKSAGKSGLYVFDESDLPLPNGGLGNITTASVAMDTDNDGIPDTSEDQLGLNKNDPSDALQHSKDPKYQGYLNIEVYLHHLSEKK</sequence>
<feature type="chain" id="PRO_5045793057" description="Pectate lyase" evidence="4">
    <location>
        <begin position="26"/>
        <end position="467"/>
    </location>
</feature>
<dbReference type="InterPro" id="IPR012334">
    <property type="entry name" value="Pectin_lyas_fold"/>
</dbReference>
<keyword evidence="1" id="KW-0479">Metal-binding</keyword>
<dbReference type="SUPFAM" id="SSF51126">
    <property type="entry name" value="Pectin lyase-like"/>
    <property type="match status" value="1"/>
</dbReference>
<name>A0ABR7XMT8_9SPHI</name>
<evidence type="ECO:0000313" key="6">
    <source>
        <dbReference type="Proteomes" id="UP000651112"/>
    </source>
</evidence>
<dbReference type="PANTHER" id="PTHR42970">
    <property type="entry name" value="PECTATE LYASE C-RELATED"/>
    <property type="match status" value="1"/>
</dbReference>
<dbReference type="InterPro" id="IPR011050">
    <property type="entry name" value="Pectin_lyase_fold/virulence"/>
</dbReference>
<protein>
    <recommendedName>
        <fullName evidence="7">Pectate lyase</fullName>
    </recommendedName>
</protein>
<feature type="region of interest" description="Disordered" evidence="3">
    <location>
        <begin position="417"/>
        <end position="447"/>
    </location>
</feature>
<reference evidence="5 6" key="1">
    <citation type="submission" date="2020-08" db="EMBL/GenBank/DDBJ databases">
        <title>Sphingobacterium sp. DN00404 isolated from aquaculture water.</title>
        <authorList>
            <person name="Zhang M."/>
        </authorList>
    </citation>
    <scope>NUCLEOTIDE SEQUENCE [LARGE SCALE GENOMIC DNA]</scope>
    <source>
        <strain evidence="5 6">KCTC 42746</strain>
    </source>
</reference>
<feature type="signal peptide" evidence="4">
    <location>
        <begin position="1"/>
        <end position="25"/>
    </location>
</feature>
<dbReference type="RefSeq" id="WP_190312249.1">
    <property type="nucleotide sequence ID" value="NZ_JACNYL010000001.1"/>
</dbReference>
<dbReference type="InterPro" id="IPR052063">
    <property type="entry name" value="Polysaccharide_Lyase_1"/>
</dbReference>
<organism evidence="5 6">
    <name type="scientific">Sphingobacterium chuzhouense</name>
    <dbReference type="NCBI Taxonomy" id="1742264"/>
    <lineage>
        <taxon>Bacteria</taxon>
        <taxon>Pseudomonadati</taxon>
        <taxon>Bacteroidota</taxon>
        <taxon>Sphingobacteriia</taxon>
        <taxon>Sphingobacteriales</taxon>
        <taxon>Sphingobacteriaceae</taxon>
        <taxon>Sphingobacterium</taxon>
    </lineage>
</organism>
<comment type="caution">
    <text evidence="5">The sequence shown here is derived from an EMBL/GenBank/DDBJ whole genome shotgun (WGS) entry which is preliminary data.</text>
</comment>
<evidence type="ECO:0008006" key="7">
    <source>
        <dbReference type="Google" id="ProtNLM"/>
    </source>
</evidence>
<evidence type="ECO:0000313" key="5">
    <source>
        <dbReference type="EMBL" id="MBD1420481.1"/>
    </source>
</evidence>
<accession>A0ABR7XMT8</accession>
<evidence type="ECO:0000256" key="1">
    <source>
        <dbReference type="ARBA" id="ARBA00022723"/>
    </source>
</evidence>
<proteinExistence type="predicted"/>
<dbReference type="PANTHER" id="PTHR42970:SF1">
    <property type="entry name" value="PECTATE LYASE C-RELATED"/>
    <property type="match status" value="1"/>
</dbReference>
<evidence type="ECO:0000256" key="2">
    <source>
        <dbReference type="ARBA" id="ARBA00023180"/>
    </source>
</evidence>
<dbReference type="Gene3D" id="2.160.20.10">
    <property type="entry name" value="Single-stranded right-handed beta-helix, Pectin lyase-like"/>
    <property type="match status" value="1"/>
</dbReference>
<dbReference type="Proteomes" id="UP000651112">
    <property type="component" value="Unassembled WGS sequence"/>
</dbReference>
<keyword evidence="6" id="KW-1185">Reference proteome</keyword>
<gene>
    <name evidence="5" type="ORF">H8B21_02760</name>
</gene>
<evidence type="ECO:0000256" key="3">
    <source>
        <dbReference type="SAM" id="MobiDB-lite"/>
    </source>
</evidence>
<keyword evidence="2" id="KW-0325">Glycoprotein</keyword>
<feature type="compositionally biased region" description="Acidic residues" evidence="3">
    <location>
        <begin position="418"/>
        <end position="428"/>
    </location>
</feature>